<dbReference type="HOGENOM" id="CLU_1987599_0_0_2"/>
<keyword evidence="2" id="KW-0472">Membrane</keyword>
<protein>
    <submittedName>
        <fullName evidence="3">Uncharacterized protein</fullName>
    </submittedName>
</protein>
<dbReference type="KEGG" id="mae:Maeo_1229"/>
<reference evidence="3" key="1">
    <citation type="submission" date="2007-06" db="EMBL/GenBank/DDBJ databases">
        <title>Complete sequence of Methanococcus aeolicus Nankai-3.</title>
        <authorList>
            <consortium name="US DOE Joint Genome Institute"/>
            <person name="Copeland A."/>
            <person name="Lucas S."/>
            <person name="Lapidus A."/>
            <person name="Barry K."/>
            <person name="Glavina del Rio T."/>
            <person name="Dalin E."/>
            <person name="Tice H."/>
            <person name="Pitluck S."/>
            <person name="Chain P."/>
            <person name="Malfatti S."/>
            <person name="Shin M."/>
            <person name="Vergez L."/>
            <person name="Schmutz J."/>
            <person name="Larimer F."/>
            <person name="Land M."/>
            <person name="Hauser L."/>
            <person name="Kyrpides N."/>
            <person name="Lykidis A."/>
            <person name="Sieprawska-Lupa M."/>
            <person name="Whitman W.B."/>
            <person name="Richardson P."/>
        </authorList>
    </citation>
    <scope>NUCLEOTIDE SEQUENCE [LARGE SCALE GENOMIC DNA]</scope>
    <source>
        <strain evidence="3">Nankai-3</strain>
    </source>
</reference>
<proteinExistence type="predicted"/>
<keyword evidence="2" id="KW-0812">Transmembrane</keyword>
<feature type="transmembrane region" description="Helical" evidence="2">
    <location>
        <begin position="37"/>
        <end position="55"/>
    </location>
</feature>
<keyword evidence="1" id="KW-0175">Coiled coil</keyword>
<dbReference type="EMBL" id="CP000743">
    <property type="protein sequence ID" value="ABR56805.1"/>
    <property type="molecule type" value="Genomic_DNA"/>
</dbReference>
<sequence>MSIHVNTNFYNKEKLNKKYINMMGDILVIDNNSIWDILKVFFGMILGIGITIVKYKYLTAHDNQKTIAEMKGSFDERYKNCDKNFNELIKRIERLENKYEHIDKGFGKLEVSIQYFETFIKKIEK</sequence>
<feature type="coiled-coil region" evidence="1">
    <location>
        <begin position="78"/>
        <end position="105"/>
    </location>
</feature>
<organism evidence="3 4">
    <name type="scientific">Methanococcus aeolicus (strain ATCC BAA-1280 / DSM 17508 / OCM 812 / Nankai-3)</name>
    <dbReference type="NCBI Taxonomy" id="419665"/>
    <lineage>
        <taxon>Archaea</taxon>
        <taxon>Methanobacteriati</taxon>
        <taxon>Methanobacteriota</taxon>
        <taxon>Methanomada group</taxon>
        <taxon>Methanococci</taxon>
        <taxon>Methanococcales</taxon>
        <taxon>Methanococcaceae</taxon>
        <taxon>Methanococcus</taxon>
    </lineage>
</organism>
<gene>
    <name evidence="3" type="ordered locus">Maeo_1229</name>
</gene>
<accession>A6UWD3</accession>
<keyword evidence="4" id="KW-1185">Reference proteome</keyword>
<dbReference type="AlphaFoldDB" id="A6UWD3"/>
<dbReference type="eggNOG" id="ENOG502N580">
    <property type="taxonomic scope" value="Archaea"/>
</dbReference>
<evidence type="ECO:0000256" key="2">
    <source>
        <dbReference type="SAM" id="Phobius"/>
    </source>
</evidence>
<dbReference type="Proteomes" id="UP000001106">
    <property type="component" value="Chromosome"/>
</dbReference>
<evidence type="ECO:0000256" key="1">
    <source>
        <dbReference type="SAM" id="Coils"/>
    </source>
</evidence>
<keyword evidence="2" id="KW-1133">Transmembrane helix</keyword>
<name>A6UWD3_META3</name>
<evidence type="ECO:0000313" key="3">
    <source>
        <dbReference type="EMBL" id="ABR56805.1"/>
    </source>
</evidence>
<evidence type="ECO:0000313" key="4">
    <source>
        <dbReference type="Proteomes" id="UP000001106"/>
    </source>
</evidence>